<organism evidence="1 2">
    <name type="scientific">Thermosipho affectus</name>
    <dbReference type="NCBI Taxonomy" id="660294"/>
    <lineage>
        <taxon>Bacteria</taxon>
        <taxon>Thermotogati</taxon>
        <taxon>Thermotogota</taxon>
        <taxon>Thermotogae</taxon>
        <taxon>Thermotogales</taxon>
        <taxon>Fervidobacteriaceae</taxon>
        <taxon>Thermosipho</taxon>
    </lineage>
</organism>
<accession>A0ABX3IIE7</accession>
<proteinExistence type="predicted"/>
<name>A0ABX3IIE7_9BACT</name>
<evidence type="ECO:0000313" key="1">
    <source>
        <dbReference type="EMBL" id="ONN27588.1"/>
    </source>
</evidence>
<reference evidence="1 2" key="1">
    <citation type="submission" date="2015-06" db="EMBL/GenBank/DDBJ databases">
        <title>Genome sequencing of Thermotogales isolates from hydrothermal vents.</title>
        <authorList>
            <person name="Haverkamp T.H."/>
            <person name="Kublanov I.V."/>
            <person name="Nesbo C.L."/>
        </authorList>
    </citation>
    <scope>NUCLEOTIDE SEQUENCE [LARGE SCALE GENOMIC DNA]</scope>
    <source>
        <strain evidence="2">ik275mar</strain>
    </source>
</reference>
<sequence>MRKGSISIILLMLLVVFTIFSAATFSILKNTENMYFRKIKEENVEFIANNLLEFSIATVKMGVDNSSNLREDIFSFKDYSQEVSYIKNVKWPTQTKQFIEKKVDTKKATIIFSNNKKLSTSSFEKLSLKDYYKEFKKYIESFPNLSVFSAVYKIKNSGKYLLYVRIKKENTGFNKIAIFTSEKLNKYIYYSQEEPLIYFTSNEIIYGPLKSNDYINVYQYSGTDQKFTVLGTLEVPGIKYYNESNNTSTTYDSQHNPDMVYDLLKLKGNPPVKFVDSDIGFTNIYKDYSSATSKLVLPLEDFLNTSTECGIKLPNNAIITSKVVNGENILTIYTNGKSYELSWEVGELPKARIRYNGKSNNVKFNGVITSDYDIELTDNNPLQKRLFTYDGNLTIFSKSNIYINTRIVPYKTLLNVSFDLNKEISLEKTEEIKNFVLNNEDSSLDLVAKNDVIIRSNKDFSRINNHKIFANIYSFNGSFRVEDYQNGQKNKQLFIFGSIMQRKRGPVGLVGQYVPGYYKFYVHDSRALLGRIGTNATPSKKQSIMILYLENVINRG</sequence>
<gene>
    <name evidence="1" type="ORF">XJ44_02920</name>
</gene>
<comment type="caution">
    <text evidence="1">The sequence shown here is derived from an EMBL/GenBank/DDBJ whole genome shotgun (WGS) entry which is preliminary data.</text>
</comment>
<evidence type="ECO:0000313" key="2">
    <source>
        <dbReference type="Proteomes" id="UP000242616"/>
    </source>
</evidence>
<keyword evidence="2" id="KW-1185">Reference proteome</keyword>
<dbReference type="RefSeq" id="WP_077198005.1">
    <property type="nucleotide sequence ID" value="NZ_LBFC01000009.1"/>
</dbReference>
<protein>
    <submittedName>
        <fullName evidence="1">Uncharacterized protein</fullName>
    </submittedName>
</protein>
<dbReference type="EMBL" id="LBFC01000009">
    <property type="protein sequence ID" value="ONN27588.1"/>
    <property type="molecule type" value="Genomic_DNA"/>
</dbReference>
<dbReference type="Proteomes" id="UP000242616">
    <property type="component" value="Unassembled WGS sequence"/>
</dbReference>